<protein>
    <recommendedName>
        <fullName evidence="2">histidine kinase</fullName>
        <ecNumber evidence="2">2.7.13.3</ecNumber>
    </recommendedName>
</protein>
<evidence type="ECO:0000256" key="3">
    <source>
        <dbReference type="ARBA" id="ARBA00022553"/>
    </source>
</evidence>
<reference evidence="8 9" key="1">
    <citation type="submission" date="2019-07" db="EMBL/GenBank/DDBJ databases">
        <title>Gramella aestuarii sp. nov., isolated from a tidal flat, and emended description of Gramella echinicola.</title>
        <authorList>
            <person name="Liu L."/>
        </authorList>
    </citation>
    <scope>NUCLEOTIDE SEQUENCE [LARGE SCALE GENOMIC DNA]</scope>
    <source>
        <strain evidence="8 9">BS12</strain>
    </source>
</reference>
<evidence type="ECO:0000313" key="9">
    <source>
        <dbReference type="Proteomes" id="UP000460416"/>
    </source>
</evidence>
<dbReference type="EC" id="2.7.13.3" evidence="2"/>
<keyword evidence="6" id="KW-0902">Two-component regulatory system</keyword>
<sequence>MQEKLVPFNEKLRQTALKEYKIINSGPDEDYDDLTFLAAYICKVPVAKISIVDNDRIWNKSVYGADIYEIDREHSFCDRAIHNESSIYVLKKSKDAEAFKAAEGLYDREYSFYAGVPLYNPQGHAIAVLCIFDLEEKELSKMEEQALKALSRQTMNLFEYRKQRLKLIEVQKKLKEKYRELEKFASLVSHDLKSPLANIISLSELLKDENKGKFDADTEQYLEFLVESSYSLRNYIDGILSFYKSDHVMEKDYTDVDLRKLLKGIVDLYQVSDDIRITYPDDIMLHNVNKAALTQVFMNLISNALKYNDKELRKVDIGFDKNSEYYFFEIRDNGKGIPKDKFQDIFDLFTTLDTTDREGSLGSGIGLATVKKLIESMGGNISLESEVGQGSNFKFSIKRS</sequence>
<organism evidence="8 9">
    <name type="scientific">Christiangramia aestuarii</name>
    <dbReference type="NCBI Taxonomy" id="1028746"/>
    <lineage>
        <taxon>Bacteria</taxon>
        <taxon>Pseudomonadati</taxon>
        <taxon>Bacteroidota</taxon>
        <taxon>Flavobacteriia</taxon>
        <taxon>Flavobacteriales</taxon>
        <taxon>Flavobacteriaceae</taxon>
        <taxon>Christiangramia</taxon>
    </lineage>
</organism>
<dbReference type="Gene3D" id="1.10.287.130">
    <property type="match status" value="1"/>
</dbReference>
<dbReference type="EMBL" id="VJVW01000003">
    <property type="protein sequence ID" value="MUP42668.1"/>
    <property type="molecule type" value="Genomic_DNA"/>
</dbReference>
<keyword evidence="9" id="KW-1185">Reference proteome</keyword>
<dbReference type="PANTHER" id="PTHR43711">
    <property type="entry name" value="TWO-COMPONENT HISTIDINE KINASE"/>
    <property type="match status" value="1"/>
</dbReference>
<dbReference type="InterPro" id="IPR036097">
    <property type="entry name" value="HisK_dim/P_sf"/>
</dbReference>
<evidence type="ECO:0000256" key="4">
    <source>
        <dbReference type="ARBA" id="ARBA00022679"/>
    </source>
</evidence>
<gene>
    <name evidence="8" type="ORF">FLP08_08790</name>
</gene>
<dbReference type="SMART" id="SM00388">
    <property type="entry name" value="HisKA"/>
    <property type="match status" value="1"/>
</dbReference>
<keyword evidence="3" id="KW-0597">Phosphoprotein</keyword>
<name>A0A7K1LPJ8_9FLAO</name>
<proteinExistence type="predicted"/>
<evidence type="ECO:0000256" key="5">
    <source>
        <dbReference type="ARBA" id="ARBA00022777"/>
    </source>
</evidence>
<dbReference type="GO" id="GO:0000155">
    <property type="term" value="F:phosphorelay sensor kinase activity"/>
    <property type="evidence" value="ECO:0007669"/>
    <property type="project" value="InterPro"/>
</dbReference>
<evidence type="ECO:0000256" key="6">
    <source>
        <dbReference type="ARBA" id="ARBA00023012"/>
    </source>
</evidence>
<dbReference type="InterPro" id="IPR005467">
    <property type="entry name" value="His_kinase_dom"/>
</dbReference>
<dbReference type="InterPro" id="IPR036890">
    <property type="entry name" value="HATPase_C_sf"/>
</dbReference>
<dbReference type="SUPFAM" id="SSF55874">
    <property type="entry name" value="ATPase domain of HSP90 chaperone/DNA topoisomerase II/histidine kinase"/>
    <property type="match status" value="1"/>
</dbReference>
<comment type="catalytic activity">
    <reaction evidence="1">
        <text>ATP + protein L-histidine = ADP + protein N-phospho-L-histidine.</text>
        <dbReference type="EC" id="2.7.13.3"/>
    </reaction>
</comment>
<dbReference type="PRINTS" id="PR00344">
    <property type="entry name" value="BCTRLSENSOR"/>
</dbReference>
<dbReference type="InterPro" id="IPR004358">
    <property type="entry name" value="Sig_transdc_His_kin-like_C"/>
</dbReference>
<dbReference type="RefSeq" id="WP_156276047.1">
    <property type="nucleotide sequence ID" value="NZ_BAABGI010000003.1"/>
</dbReference>
<dbReference type="Pfam" id="PF02518">
    <property type="entry name" value="HATPase_c"/>
    <property type="match status" value="1"/>
</dbReference>
<dbReference type="InterPro" id="IPR003661">
    <property type="entry name" value="HisK_dim/P_dom"/>
</dbReference>
<dbReference type="CDD" id="cd00075">
    <property type="entry name" value="HATPase"/>
    <property type="match status" value="1"/>
</dbReference>
<dbReference type="InterPro" id="IPR029016">
    <property type="entry name" value="GAF-like_dom_sf"/>
</dbReference>
<dbReference type="CDD" id="cd00082">
    <property type="entry name" value="HisKA"/>
    <property type="match status" value="1"/>
</dbReference>
<dbReference type="SUPFAM" id="SSF47384">
    <property type="entry name" value="Homodimeric domain of signal transducing histidine kinase"/>
    <property type="match status" value="1"/>
</dbReference>
<dbReference type="Pfam" id="PF00512">
    <property type="entry name" value="HisKA"/>
    <property type="match status" value="1"/>
</dbReference>
<evidence type="ECO:0000256" key="2">
    <source>
        <dbReference type="ARBA" id="ARBA00012438"/>
    </source>
</evidence>
<accession>A0A7K1LPJ8</accession>
<dbReference type="InterPro" id="IPR003594">
    <property type="entry name" value="HATPase_dom"/>
</dbReference>
<comment type="caution">
    <text evidence="8">The sequence shown here is derived from an EMBL/GenBank/DDBJ whole genome shotgun (WGS) entry which is preliminary data.</text>
</comment>
<keyword evidence="5 8" id="KW-0418">Kinase</keyword>
<dbReference type="Gene3D" id="3.30.565.10">
    <property type="entry name" value="Histidine kinase-like ATPase, C-terminal domain"/>
    <property type="match status" value="1"/>
</dbReference>
<dbReference type="SMART" id="SM00387">
    <property type="entry name" value="HATPase_c"/>
    <property type="match status" value="1"/>
</dbReference>
<dbReference type="PANTHER" id="PTHR43711:SF31">
    <property type="entry name" value="HISTIDINE KINASE"/>
    <property type="match status" value="1"/>
</dbReference>
<dbReference type="SUPFAM" id="SSF55781">
    <property type="entry name" value="GAF domain-like"/>
    <property type="match status" value="1"/>
</dbReference>
<dbReference type="AlphaFoldDB" id="A0A7K1LPJ8"/>
<evidence type="ECO:0000256" key="1">
    <source>
        <dbReference type="ARBA" id="ARBA00000085"/>
    </source>
</evidence>
<feature type="domain" description="Histidine kinase" evidence="7">
    <location>
        <begin position="187"/>
        <end position="400"/>
    </location>
</feature>
<dbReference type="Proteomes" id="UP000460416">
    <property type="component" value="Unassembled WGS sequence"/>
</dbReference>
<evidence type="ECO:0000259" key="7">
    <source>
        <dbReference type="PROSITE" id="PS50109"/>
    </source>
</evidence>
<evidence type="ECO:0000313" key="8">
    <source>
        <dbReference type="EMBL" id="MUP42668.1"/>
    </source>
</evidence>
<dbReference type="PROSITE" id="PS50109">
    <property type="entry name" value="HIS_KIN"/>
    <property type="match status" value="1"/>
</dbReference>
<dbReference type="Gene3D" id="3.30.450.40">
    <property type="match status" value="1"/>
</dbReference>
<dbReference type="OrthoDB" id="9781208at2"/>
<dbReference type="InterPro" id="IPR050736">
    <property type="entry name" value="Sensor_HK_Regulatory"/>
</dbReference>
<keyword evidence="4" id="KW-0808">Transferase</keyword>